<evidence type="ECO:0000256" key="1">
    <source>
        <dbReference type="ARBA" id="ARBA00004141"/>
    </source>
</evidence>
<feature type="transmembrane region" description="Helical" evidence="10">
    <location>
        <begin position="39"/>
        <end position="59"/>
    </location>
</feature>
<feature type="transmembrane region" description="Helical" evidence="10">
    <location>
        <begin position="6"/>
        <end position="27"/>
    </location>
</feature>
<dbReference type="InterPro" id="IPR006153">
    <property type="entry name" value="Cation/H_exchanger_TM"/>
</dbReference>
<keyword evidence="13" id="KW-1185">Reference proteome</keyword>
<comment type="subcellular location">
    <subcellularLocation>
        <location evidence="1">Membrane</location>
        <topology evidence="1">Multi-pass membrane protein</topology>
    </subcellularLocation>
</comment>
<evidence type="ECO:0000256" key="10">
    <source>
        <dbReference type="SAM" id="Phobius"/>
    </source>
</evidence>
<dbReference type="PANTHER" id="PTHR10110:SF187">
    <property type="entry name" value="SODIUM_HYDROGEN EXCHANGER"/>
    <property type="match status" value="1"/>
</dbReference>
<keyword evidence="6" id="KW-0406">Ion transport</keyword>
<feature type="domain" description="Cation/H+ exchanger transmembrane" evidence="11">
    <location>
        <begin position="20"/>
        <end position="415"/>
    </location>
</feature>
<evidence type="ECO:0000256" key="2">
    <source>
        <dbReference type="ARBA" id="ARBA00022448"/>
    </source>
</evidence>
<keyword evidence="8" id="KW-0739">Sodium transport</keyword>
<evidence type="ECO:0000256" key="6">
    <source>
        <dbReference type="ARBA" id="ARBA00023065"/>
    </source>
</evidence>
<dbReference type="InterPro" id="IPR018422">
    <property type="entry name" value="Cation/H_exchanger_CPA1"/>
</dbReference>
<dbReference type="InterPro" id="IPR004709">
    <property type="entry name" value="NaH_exchanger"/>
</dbReference>
<comment type="caution">
    <text evidence="12">The sequence shown here is derived from an EMBL/GenBank/DDBJ whole genome shotgun (WGS) entry which is preliminary data.</text>
</comment>
<dbReference type="Pfam" id="PF00999">
    <property type="entry name" value="Na_H_Exchanger"/>
    <property type="match status" value="1"/>
</dbReference>
<evidence type="ECO:0000256" key="5">
    <source>
        <dbReference type="ARBA" id="ARBA00023053"/>
    </source>
</evidence>
<dbReference type="AlphaFoldDB" id="A0AAU9J452"/>
<evidence type="ECO:0000256" key="7">
    <source>
        <dbReference type="ARBA" id="ARBA00023136"/>
    </source>
</evidence>
<feature type="transmembrane region" description="Helical" evidence="10">
    <location>
        <begin position="360"/>
        <end position="382"/>
    </location>
</feature>
<protein>
    <recommendedName>
        <fullName evidence="11">Cation/H+ exchanger transmembrane domain-containing protein</fullName>
    </recommendedName>
</protein>
<feature type="compositionally biased region" description="Basic and acidic residues" evidence="9">
    <location>
        <begin position="488"/>
        <end position="501"/>
    </location>
</feature>
<sequence>MSLTVGIESIFCLVLITLSMILSVYLPKFKINYLHESSIIILIGIGLGAIMDSAGHTLSKFSSDIFFDFILPLLILAAGFNMKRRRFFRNIGPIFLFGVIGTFVCFILIAAMSYVLSEWGIINNSGPTTYLSPSEVLALGAVLSSSDVVCALALVEENKTPKLHSILFGESIINDAVAILLVNVVKTVKFTDINEIEVFTFIGTFLYVSITSILMGVIFGLIATFMTKKFYDLRDEPSKSIGLLFYISFLGYMVSKAVELSAVITLLVSGIISGHYAWYNLSKISRTSVANAFAFIGEASEALVFAYLGVSAFTYYENDRMEWNFIVTVSGANVIARLVAVFGLVWMVQLLSRGKFKMSISAISVIWMGGIIRGAVSFALVLDLDFNNSKILRTTVLGVVIGTTIVFGTILPLWVRLVKPDEGSDDRGTEVKDDEISRSLSGRKSLFLAQDETKVYKNWVHRMWRNIDDKYVKPLLIHKEALEEVKREKETLSVKSEEQRNNSDIASASTTYRELQ</sequence>
<dbReference type="GO" id="GO:0015385">
    <property type="term" value="F:sodium:proton antiporter activity"/>
    <property type="evidence" value="ECO:0007669"/>
    <property type="project" value="InterPro"/>
</dbReference>
<keyword evidence="7 10" id="KW-0472">Membrane</keyword>
<proteinExistence type="predicted"/>
<dbReference type="Proteomes" id="UP001162131">
    <property type="component" value="Unassembled WGS sequence"/>
</dbReference>
<name>A0AAU9J452_9CILI</name>
<feature type="transmembrane region" description="Helical" evidence="10">
    <location>
        <begin position="205"/>
        <end position="226"/>
    </location>
</feature>
<dbReference type="GO" id="GO:0015386">
    <property type="term" value="F:potassium:proton antiporter activity"/>
    <property type="evidence" value="ECO:0007669"/>
    <property type="project" value="TreeGrafter"/>
</dbReference>
<keyword evidence="3 10" id="KW-0812">Transmembrane</keyword>
<keyword evidence="5" id="KW-0915">Sodium</keyword>
<dbReference type="PANTHER" id="PTHR10110">
    <property type="entry name" value="SODIUM/HYDROGEN EXCHANGER"/>
    <property type="match status" value="1"/>
</dbReference>
<evidence type="ECO:0000256" key="9">
    <source>
        <dbReference type="SAM" id="MobiDB-lite"/>
    </source>
</evidence>
<evidence type="ECO:0000259" key="11">
    <source>
        <dbReference type="Pfam" id="PF00999"/>
    </source>
</evidence>
<feature type="transmembrane region" description="Helical" evidence="10">
    <location>
        <begin position="291"/>
        <end position="313"/>
    </location>
</feature>
<dbReference type="GO" id="GO:0051453">
    <property type="term" value="P:regulation of intracellular pH"/>
    <property type="evidence" value="ECO:0007669"/>
    <property type="project" value="TreeGrafter"/>
</dbReference>
<keyword evidence="4 10" id="KW-1133">Transmembrane helix</keyword>
<feature type="transmembrane region" description="Helical" evidence="10">
    <location>
        <begin position="260"/>
        <end position="279"/>
    </location>
</feature>
<dbReference type="GO" id="GO:0098719">
    <property type="term" value="P:sodium ion import across plasma membrane"/>
    <property type="evidence" value="ECO:0007669"/>
    <property type="project" value="TreeGrafter"/>
</dbReference>
<dbReference type="Gene3D" id="6.10.140.1330">
    <property type="match status" value="1"/>
</dbReference>
<organism evidence="12 13">
    <name type="scientific">Blepharisma stoltei</name>
    <dbReference type="NCBI Taxonomy" id="1481888"/>
    <lineage>
        <taxon>Eukaryota</taxon>
        <taxon>Sar</taxon>
        <taxon>Alveolata</taxon>
        <taxon>Ciliophora</taxon>
        <taxon>Postciliodesmatophora</taxon>
        <taxon>Heterotrichea</taxon>
        <taxon>Heterotrichida</taxon>
        <taxon>Blepharismidae</taxon>
        <taxon>Blepharisma</taxon>
    </lineage>
</organism>
<feature type="region of interest" description="Disordered" evidence="9">
    <location>
        <begin position="488"/>
        <end position="516"/>
    </location>
</feature>
<feature type="transmembrane region" description="Helical" evidence="10">
    <location>
        <begin position="325"/>
        <end position="348"/>
    </location>
</feature>
<evidence type="ECO:0000313" key="13">
    <source>
        <dbReference type="Proteomes" id="UP001162131"/>
    </source>
</evidence>
<dbReference type="PRINTS" id="PR01084">
    <property type="entry name" value="NAHEXCHNGR"/>
</dbReference>
<evidence type="ECO:0000256" key="3">
    <source>
        <dbReference type="ARBA" id="ARBA00022692"/>
    </source>
</evidence>
<keyword evidence="2" id="KW-0813">Transport</keyword>
<accession>A0AAU9J452</accession>
<feature type="transmembrane region" description="Helical" evidence="10">
    <location>
        <begin position="167"/>
        <end position="185"/>
    </location>
</feature>
<dbReference type="EMBL" id="CAJZBQ010000033">
    <property type="protein sequence ID" value="CAG9322989.1"/>
    <property type="molecule type" value="Genomic_DNA"/>
</dbReference>
<evidence type="ECO:0000313" key="12">
    <source>
        <dbReference type="EMBL" id="CAG9322989.1"/>
    </source>
</evidence>
<feature type="transmembrane region" description="Helical" evidence="10">
    <location>
        <begin position="394"/>
        <end position="415"/>
    </location>
</feature>
<gene>
    <name evidence="12" type="ORF">BSTOLATCC_MIC32894</name>
</gene>
<feature type="compositionally biased region" description="Polar residues" evidence="9">
    <location>
        <begin position="502"/>
        <end position="516"/>
    </location>
</feature>
<feature type="transmembrane region" description="Helical" evidence="10">
    <location>
        <begin position="94"/>
        <end position="116"/>
    </location>
</feature>
<feature type="transmembrane region" description="Helical" evidence="10">
    <location>
        <begin position="65"/>
        <end position="82"/>
    </location>
</feature>
<evidence type="ECO:0000256" key="8">
    <source>
        <dbReference type="ARBA" id="ARBA00023201"/>
    </source>
</evidence>
<dbReference type="GO" id="GO:0005886">
    <property type="term" value="C:plasma membrane"/>
    <property type="evidence" value="ECO:0007669"/>
    <property type="project" value="TreeGrafter"/>
</dbReference>
<evidence type="ECO:0000256" key="4">
    <source>
        <dbReference type="ARBA" id="ARBA00022989"/>
    </source>
</evidence>
<reference evidence="12" key="1">
    <citation type="submission" date="2021-09" db="EMBL/GenBank/DDBJ databases">
        <authorList>
            <consortium name="AG Swart"/>
            <person name="Singh M."/>
            <person name="Singh A."/>
            <person name="Seah K."/>
            <person name="Emmerich C."/>
        </authorList>
    </citation>
    <scope>NUCLEOTIDE SEQUENCE</scope>
    <source>
        <strain evidence="12">ATCC30299</strain>
    </source>
</reference>